<feature type="domain" description="PIN" evidence="1">
    <location>
        <begin position="10"/>
        <end position="113"/>
    </location>
</feature>
<dbReference type="EMBL" id="JAVRHR010000001">
    <property type="protein sequence ID" value="MDT0606008.1"/>
    <property type="molecule type" value="Genomic_DNA"/>
</dbReference>
<reference evidence="3 4" key="1">
    <citation type="submission" date="2023-09" db="EMBL/GenBank/DDBJ databases">
        <authorList>
            <person name="Rey-Velasco X."/>
        </authorList>
    </citation>
    <scope>NUCLEOTIDE SEQUENCE [LARGE SCALE GENOMIC DNA]</scope>
    <source>
        <strain evidence="3 4">F388</strain>
    </source>
</reference>
<dbReference type="Pfam" id="PF13470">
    <property type="entry name" value="PIN_3"/>
    <property type="match status" value="1"/>
</dbReference>
<evidence type="ECO:0000313" key="3">
    <source>
        <dbReference type="EMBL" id="MDT0606008.1"/>
    </source>
</evidence>
<evidence type="ECO:0000313" key="4">
    <source>
        <dbReference type="Proteomes" id="UP001255246"/>
    </source>
</evidence>
<dbReference type="RefSeq" id="WP_311349571.1">
    <property type="nucleotide sequence ID" value="NZ_JAVRHR010000001.1"/>
</dbReference>
<organism evidence="3 4">
    <name type="scientific">Croceitalea rosinachiae</name>
    <dbReference type="NCBI Taxonomy" id="3075596"/>
    <lineage>
        <taxon>Bacteria</taxon>
        <taxon>Pseudomonadati</taxon>
        <taxon>Bacteroidota</taxon>
        <taxon>Flavobacteriia</taxon>
        <taxon>Flavobacteriales</taxon>
        <taxon>Flavobacteriaceae</taxon>
        <taxon>Croceitalea</taxon>
    </lineage>
</organism>
<proteinExistence type="predicted"/>
<dbReference type="InterPro" id="IPR002716">
    <property type="entry name" value="PIN_dom"/>
</dbReference>
<evidence type="ECO:0000259" key="1">
    <source>
        <dbReference type="Pfam" id="PF13470"/>
    </source>
</evidence>
<keyword evidence="4" id="KW-1185">Reference proteome</keyword>
<dbReference type="InterPro" id="IPR029060">
    <property type="entry name" value="PIN-like_dom_sf"/>
</dbReference>
<dbReference type="SUPFAM" id="SSF88723">
    <property type="entry name" value="PIN domain-like"/>
    <property type="match status" value="1"/>
</dbReference>
<dbReference type="Proteomes" id="UP001255246">
    <property type="component" value="Unassembled WGS sequence"/>
</dbReference>
<dbReference type="Pfam" id="PF26343">
    <property type="entry name" value="VapC50_C"/>
    <property type="match status" value="1"/>
</dbReference>
<accession>A0ABU3A753</accession>
<feature type="domain" description="VapC50 C-terminal" evidence="2">
    <location>
        <begin position="131"/>
        <end position="184"/>
    </location>
</feature>
<evidence type="ECO:0000259" key="2">
    <source>
        <dbReference type="Pfam" id="PF26343"/>
    </source>
</evidence>
<dbReference type="InterPro" id="IPR058652">
    <property type="entry name" value="VapC50_C"/>
</dbReference>
<protein>
    <submittedName>
        <fullName evidence="3">PIN domain-containing protein</fullName>
    </submittedName>
</protein>
<name>A0ABU3A753_9FLAO</name>
<sequence>MIHSVRFTCVLDTNIIYPIEIRDLLFWFAFFELFTPKWSNHIFDEWEKVMKGKGVEDEEIKKRTNRANLAFPDALVTNYEPLIETLELPDSKDRHVMAAAIKTNANVIVTNNLKDFPKEYLSRFGLSAKSADDFITDIIDLNHEKAVQAFKKLVLNRRNPDLDEYEVLDVLRKNGLKESADYLHSLI</sequence>
<comment type="caution">
    <text evidence="3">The sequence shown here is derived from an EMBL/GenBank/DDBJ whole genome shotgun (WGS) entry which is preliminary data.</text>
</comment>
<gene>
    <name evidence="3" type="ORF">RM706_03160</name>
</gene>